<accession>A0A090VJ71</accession>
<gene>
    <name evidence="1" type="ORF">JCM19300_3291</name>
</gene>
<dbReference type="Proteomes" id="UP000029644">
    <property type="component" value="Unassembled WGS sequence"/>
</dbReference>
<dbReference type="EMBL" id="BBNQ01000015">
    <property type="protein sequence ID" value="GAL64088.1"/>
    <property type="molecule type" value="Genomic_DNA"/>
</dbReference>
<evidence type="ECO:0000313" key="2">
    <source>
        <dbReference type="Proteomes" id="UP000029644"/>
    </source>
</evidence>
<evidence type="ECO:0000313" key="1">
    <source>
        <dbReference type="EMBL" id="GAL64088.1"/>
    </source>
</evidence>
<comment type="caution">
    <text evidence="1">The sequence shown here is derived from an EMBL/GenBank/DDBJ whole genome shotgun (WGS) entry which is preliminary data.</text>
</comment>
<sequence>MLNSDQAKKEAEYYKIVDVPIPNDIKLEVGGLALTDKNQLGVSTRRGEVWLVNNPYSKTPVFNRFAHGMHETLGLAYKDNGFYLAQRGELTRLEDKNNDGVAIYTKRFTHGHFPGIIMNIHMVQSLTKTVI</sequence>
<name>A0A090VJ71_9FLAO</name>
<proteinExistence type="predicted"/>
<reference evidence="1 2" key="1">
    <citation type="journal article" date="2014" name="Genome Announc.">
        <title>Draft Genome Sequences of Marine Flavobacterium Algibacter lectus Strains SS8 and NR4.</title>
        <authorList>
            <person name="Takatani N."/>
            <person name="Nakanishi M."/>
            <person name="Meirelles P."/>
            <person name="Mino S."/>
            <person name="Suda W."/>
            <person name="Oshima K."/>
            <person name="Hattori M."/>
            <person name="Ohkuma M."/>
            <person name="Hosokawa M."/>
            <person name="Miyashita K."/>
            <person name="Thompson F.L."/>
            <person name="Niwa A."/>
            <person name="Sawabe T."/>
            <person name="Sawabe T."/>
        </authorList>
    </citation>
    <scope>NUCLEOTIDE SEQUENCE [LARGE SCALE GENOMIC DNA]</scope>
    <source>
        <strain evidence="1 2">JCM 19300</strain>
    </source>
</reference>
<organism evidence="1 2">
    <name type="scientific">Algibacter lectus</name>
    <dbReference type="NCBI Taxonomy" id="221126"/>
    <lineage>
        <taxon>Bacteria</taxon>
        <taxon>Pseudomonadati</taxon>
        <taxon>Bacteroidota</taxon>
        <taxon>Flavobacteriia</taxon>
        <taxon>Flavobacteriales</taxon>
        <taxon>Flavobacteriaceae</taxon>
        <taxon>Algibacter</taxon>
    </lineage>
</organism>
<dbReference type="AlphaFoldDB" id="A0A090VJ71"/>
<protein>
    <submittedName>
        <fullName evidence="1">Probable large multifunctional secreted protein</fullName>
    </submittedName>
</protein>